<evidence type="ECO:0000313" key="5">
    <source>
        <dbReference type="Proteomes" id="UP000782312"/>
    </source>
</evidence>
<gene>
    <name evidence="4" type="ORF">HYZ11_10825</name>
</gene>
<dbReference type="PROSITE" id="PS51257">
    <property type="entry name" value="PROKAR_LIPOPROTEIN"/>
    <property type="match status" value="1"/>
</dbReference>
<accession>A0A932I1K5</accession>
<dbReference type="SUPFAM" id="SSF103088">
    <property type="entry name" value="OmpA-like"/>
    <property type="match status" value="1"/>
</dbReference>
<feature type="domain" description="OmpA-like" evidence="3">
    <location>
        <begin position="174"/>
        <end position="299"/>
    </location>
</feature>
<dbReference type="GO" id="GO:0016020">
    <property type="term" value="C:membrane"/>
    <property type="evidence" value="ECO:0007669"/>
    <property type="project" value="UniProtKB-UniRule"/>
</dbReference>
<evidence type="ECO:0000313" key="4">
    <source>
        <dbReference type="EMBL" id="MBI3128087.1"/>
    </source>
</evidence>
<feature type="coiled-coil region" evidence="2">
    <location>
        <begin position="23"/>
        <end position="144"/>
    </location>
</feature>
<dbReference type="InterPro" id="IPR050330">
    <property type="entry name" value="Bact_OuterMem_StrucFunc"/>
</dbReference>
<organism evidence="4 5">
    <name type="scientific">Tectimicrobiota bacterium</name>
    <dbReference type="NCBI Taxonomy" id="2528274"/>
    <lineage>
        <taxon>Bacteria</taxon>
        <taxon>Pseudomonadati</taxon>
        <taxon>Nitrospinota/Tectimicrobiota group</taxon>
        <taxon>Candidatus Tectimicrobiota</taxon>
    </lineage>
</organism>
<evidence type="ECO:0000256" key="1">
    <source>
        <dbReference type="PROSITE-ProRule" id="PRU00473"/>
    </source>
</evidence>
<dbReference type="InterPro" id="IPR036737">
    <property type="entry name" value="OmpA-like_sf"/>
</dbReference>
<dbReference type="AlphaFoldDB" id="A0A932I1K5"/>
<dbReference type="PANTHER" id="PTHR30329:SF21">
    <property type="entry name" value="LIPOPROTEIN YIAD-RELATED"/>
    <property type="match status" value="1"/>
</dbReference>
<dbReference type="Gene3D" id="3.30.1330.60">
    <property type="entry name" value="OmpA-like domain"/>
    <property type="match status" value="1"/>
</dbReference>
<proteinExistence type="predicted"/>
<dbReference type="PROSITE" id="PS51123">
    <property type="entry name" value="OMPA_2"/>
    <property type="match status" value="1"/>
</dbReference>
<dbReference type="SUPFAM" id="SSF57997">
    <property type="entry name" value="Tropomyosin"/>
    <property type="match status" value="1"/>
</dbReference>
<evidence type="ECO:0000256" key="2">
    <source>
        <dbReference type="SAM" id="Coils"/>
    </source>
</evidence>
<dbReference type="Pfam" id="PF00691">
    <property type="entry name" value="OmpA"/>
    <property type="match status" value="1"/>
</dbReference>
<dbReference type="Proteomes" id="UP000782312">
    <property type="component" value="Unassembled WGS sequence"/>
</dbReference>
<sequence length="301" mass="33709">MRGSRGCPALLLLPLLLAGCVGLQEYDRKAEEAADLRRSLESAQARIASLTHDAQNLRQQLQQKQVENEELTQSLSMARRYSQQTESRVADLRAQVSTQKQESETAQEKMARLEKEQEEALQKLRQAEGALNETRTRLARFEDRVRLQAQLEKDLQAQLAPEIKSGAVQVKREGDKVVVQVSSGILFAPGSVNIKPPGEKVLGRVAGALKRYGNRDLQVRGHTDNLRITERLAERWETNWELSAGRATRVMRYLVEVGSLDPRRASAAGFGEFQPIADNATPEGREKNRRIEIAVLPPEAK</sequence>
<dbReference type="CDD" id="cd07185">
    <property type="entry name" value="OmpA_C-like"/>
    <property type="match status" value="1"/>
</dbReference>
<reference evidence="4" key="1">
    <citation type="submission" date="2020-07" db="EMBL/GenBank/DDBJ databases">
        <title>Huge and variable diversity of episymbiotic CPR bacteria and DPANN archaea in groundwater ecosystems.</title>
        <authorList>
            <person name="He C.Y."/>
            <person name="Keren R."/>
            <person name="Whittaker M."/>
            <person name="Farag I.F."/>
            <person name="Doudna J."/>
            <person name="Cate J.H.D."/>
            <person name="Banfield J.F."/>
        </authorList>
    </citation>
    <scope>NUCLEOTIDE SEQUENCE</scope>
    <source>
        <strain evidence="4">NC_groundwater_763_Ag_S-0.2um_68_21</strain>
    </source>
</reference>
<dbReference type="PANTHER" id="PTHR30329">
    <property type="entry name" value="STATOR ELEMENT OF FLAGELLAR MOTOR COMPLEX"/>
    <property type="match status" value="1"/>
</dbReference>
<comment type="caution">
    <text evidence="4">The sequence shown here is derived from an EMBL/GenBank/DDBJ whole genome shotgun (WGS) entry which is preliminary data.</text>
</comment>
<keyword evidence="2" id="KW-0175">Coiled coil</keyword>
<dbReference type="EMBL" id="JACPUR010000023">
    <property type="protein sequence ID" value="MBI3128087.1"/>
    <property type="molecule type" value="Genomic_DNA"/>
</dbReference>
<keyword evidence="1" id="KW-0472">Membrane</keyword>
<name>A0A932I1K5_UNCTE</name>
<evidence type="ECO:0000259" key="3">
    <source>
        <dbReference type="PROSITE" id="PS51123"/>
    </source>
</evidence>
<dbReference type="InterPro" id="IPR006665">
    <property type="entry name" value="OmpA-like"/>
</dbReference>
<protein>
    <submittedName>
        <fullName evidence="4">OmpA family protein</fullName>
    </submittedName>
</protein>